<reference evidence="1 2" key="1">
    <citation type="submission" date="2019-02" db="EMBL/GenBank/DDBJ databases">
        <title>Deep-cultivation of Planctomycetes and their phenomic and genomic characterization uncovers novel biology.</title>
        <authorList>
            <person name="Wiegand S."/>
            <person name="Jogler M."/>
            <person name="Boedeker C."/>
            <person name="Pinto D."/>
            <person name="Vollmers J."/>
            <person name="Rivas-Marin E."/>
            <person name="Kohn T."/>
            <person name="Peeters S.H."/>
            <person name="Heuer A."/>
            <person name="Rast P."/>
            <person name="Oberbeckmann S."/>
            <person name="Bunk B."/>
            <person name="Jeske O."/>
            <person name="Meyerdierks A."/>
            <person name="Storesund J.E."/>
            <person name="Kallscheuer N."/>
            <person name="Luecker S."/>
            <person name="Lage O.M."/>
            <person name="Pohl T."/>
            <person name="Merkel B.J."/>
            <person name="Hornburger P."/>
            <person name="Mueller R.-W."/>
            <person name="Bruemmer F."/>
            <person name="Labrenz M."/>
            <person name="Spormann A.M."/>
            <person name="Op den Camp H."/>
            <person name="Overmann J."/>
            <person name="Amann R."/>
            <person name="Jetten M.S.M."/>
            <person name="Mascher T."/>
            <person name="Medema M.H."/>
            <person name="Devos D.P."/>
            <person name="Kaster A.-K."/>
            <person name="Ovreas L."/>
            <person name="Rohde M."/>
            <person name="Galperin M.Y."/>
            <person name="Jogler C."/>
        </authorList>
    </citation>
    <scope>NUCLEOTIDE SEQUENCE [LARGE SCALE GENOMIC DNA]</scope>
    <source>
        <strain evidence="1 2">HG66A1</strain>
    </source>
</reference>
<dbReference type="RefSeq" id="WP_145181481.1">
    <property type="nucleotide sequence ID" value="NZ_CP036266.1"/>
</dbReference>
<dbReference type="AlphaFoldDB" id="A0A517PJX4"/>
<evidence type="ECO:0000313" key="2">
    <source>
        <dbReference type="Proteomes" id="UP000320421"/>
    </source>
</evidence>
<protein>
    <recommendedName>
        <fullName evidence="3">Hemerythrin-like domain-containing protein</fullName>
    </recommendedName>
</protein>
<dbReference type="OrthoDB" id="269262at2"/>
<sequence>MNRKQTSLVVDGALEEISALEYILLGDLLDLLDEADGDAAAWKWISKVLDTLLSAMPREFELQDEGGYLEEVLEEQPNWQGQVRDLYRERCELLLKLNQLRTRMRDSQPLQKMQQIASELRDELRDWITSYIAHQRHERRIVQDAFNSDFGVGD</sequence>
<accession>A0A517PJX4</accession>
<proteinExistence type="predicted"/>
<dbReference type="EMBL" id="CP036266">
    <property type="protein sequence ID" value="QDT19680.1"/>
    <property type="molecule type" value="Genomic_DNA"/>
</dbReference>
<name>A0A517PJX4_9PLAN</name>
<keyword evidence="2" id="KW-1185">Reference proteome</keyword>
<evidence type="ECO:0000313" key="1">
    <source>
        <dbReference type="EMBL" id="QDT19680.1"/>
    </source>
</evidence>
<organism evidence="1 2">
    <name type="scientific">Gimesia chilikensis</name>
    <dbReference type="NCBI Taxonomy" id="2605989"/>
    <lineage>
        <taxon>Bacteria</taxon>
        <taxon>Pseudomonadati</taxon>
        <taxon>Planctomycetota</taxon>
        <taxon>Planctomycetia</taxon>
        <taxon>Planctomycetales</taxon>
        <taxon>Planctomycetaceae</taxon>
        <taxon>Gimesia</taxon>
    </lineage>
</organism>
<gene>
    <name evidence="1" type="ORF">HG66A1_14480</name>
</gene>
<evidence type="ECO:0008006" key="3">
    <source>
        <dbReference type="Google" id="ProtNLM"/>
    </source>
</evidence>
<dbReference type="Proteomes" id="UP000320421">
    <property type="component" value="Chromosome"/>
</dbReference>